<name>A0AAW0VUD2_CHEQU</name>
<dbReference type="GO" id="GO:0006368">
    <property type="term" value="P:transcription elongation by RNA polymerase II"/>
    <property type="evidence" value="ECO:0007669"/>
    <property type="project" value="InterPro"/>
</dbReference>
<dbReference type="InterPro" id="IPR039049">
    <property type="entry name" value="ELOB"/>
</dbReference>
<dbReference type="GO" id="GO:0030891">
    <property type="term" value="C:VCB complex"/>
    <property type="evidence" value="ECO:0007669"/>
    <property type="project" value="InterPro"/>
</dbReference>
<sequence>TIVQALFLLLSCLVIYLRISNVMDVFLMLRRKKTTIFTDAKETTTVRELKKIIQGITKVEPENQQLMNERGTEVFDDDKQLSDYNLSAQTARAQSPATVALVFRQGNGEFESLDITPLSSPPELPEVMKPQEPQVHELN</sequence>
<dbReference type="Pfam" id="PF00240">
    <property type="entry name" value="ubiquitin"/>
    <property type="match status" value="1"/>
</dbReference>
<keyword evidence="2" id="KW-0812">Transmembrane</keyword>
<feature type="region of interest" description="Disordered" evidence="1">
    <location>
        <begin position="112"/>
        <end position="139"/>
    </location>
</feature>
<evidence type="ECO:0000256" key="2">
    <source>
        <dbReference type="SAM" id="Phobius"/>
    </source>
</evidence>
<accession>A0AAW0VUD2</accession>
<proteinExistence type="predicted"/>
<evidence type="ECO:0000259" key="3">
    <source>
        <dbReference type="PROSITE" id="PS50053"/>
    </source>
</evidence>
<feature type="domain" description="Ubiquitin-like" evidence="3">
    <location>
        <begin position="23"/>
        <end position="90"/>
    </location>
</feature>
<dbReference type="Gene3D" id="3.10.20.90">
    <property type="entry name" value="Phosphatidylinositol 3-kinase Catalytic Subunit, Chain A, domain 1"/>
    <property type="match status" value="1"/>
</dbReference>
<reference evidence="4 5" key="1">
    <citation type="journal article" date="2024" name="BMC Genomics">
        <title>Genome assembly of redclaw crayfish (Cherax quadricarinatus) provides insights into its immune adaptation and hypoxia tolerance.</title>
        <authorList>
            <person name="Liu Z."/>
            <person name="Zheng J."/>
            <person name="Li H."/>
            <person name="Fang K."/>
            <person name="Wang S."/>
            <person name="He J."/>
            <person name="Zhou D."/>
            <person name="Weng S."/>
            <person name="Chi M."/>
            <person name="Gu Z."/>
            <person name="He J."/>
            <person name="Li F."/>
            <person name="Wang M."/>
        </authorList>
    </citation>
    <scope>NUCLEOTIDE SEQUENCE [LARGE SCALE GENOMIC DNA]</scope>
    <source>
        <strain evidence="4">ZL_2023a</strain>
    </source>
</reference>
<feature type="transmembrane region" description="Helical" evidence="2">
    <location>
        <begin position="6"/>
        <end position="29"/>
    </location>
</feature>
<dbReference type="Proteomes" id="UP001445076">
    <property type="component" value="Unassembled WGS sequence"/>
</dbReference>
<dbReference type="CDD" id="cd01788">
    <property type="entry name" value="Ubl_ElonginB"/>
    <property type="match status" value="1"/>
</dbReference>
<organism evidence="4 5">
    <name type="scientific">Cherax quadricarinatus</name>
    <name type="common">Australian red claw crayfish</name>
    <dbReference type="NCBI Taxonomy" id="27406"/>
    <lineage>
        <taxon>Eukaryota</taxon>
        <taxon>Metazoa</taxon>
        <taxon>Ecdysozoa</taxon>
        <taxon>Arthropoda</taxon>
        <taxon>Crustacea</taxon>
        <taxon>Multicrustacea</taxon>
        <taxon>Malacostraca</taxon>
        <taxon>Eumalacostraca</taxon>
        <taxon>Eucarida</taxon>
        <taxon>Decapoda</taxon>
        <taxon>Pleocyemata</taxon>
        <taxon>Astacidea</taxon>
        <taxon>Parastacoidea</taxon>
        <taxon>Parastacidae</taxon>
        <taxon>Cherax</taxon>
    </lineage>
</organism>
<protein>
    <recommendedName>
        <fullName evidence="3">Ubiquitin-like domain-containing protein</fullName>
    </recommendedName>
</protein>
<dbReference type="PROSITE" id="PS50053">
    <property type="entry name" value="UBIQUITIN_2"/>
    <property type="match status" value="1"/>
</dbReference>
<evidence type="ECO:0000313" key="4">
    <source>
        <dbReference type="EMBL" id="KAK8720540.1"/>
    </source>
</evidence>
<dbReference type="PANTHER" id="PTHR13248">
    <property type="entry name" value="TRANSCRIPTION ELONGATION FACTOR B POLYPEPTIDE 2"/>
    <property type="match status" value="1"/>
</dbReference>
<evidence type="ECO:0000313" key="5">
    <source>
        <dbReference type="Proteomes" id="UP001445076"/>
    </source>
</evidence>
<dbReference type="SMART" id="SM00213">
    <property type="entry name" value="UBQ"/>
    <property type="match status" value="1"/>
</dbReference>
<dbReference type="GO" id="GO:0070449">
    <property type="term" value="C:elongin complex"/>
    <property type="evidence" value="ECO:0007669"/>
    <property type="project" value="InterPro"/>
</dbReference>
<evidence type="ECO:0000256" key="1">
    <source>
        <dbReference type="SAM" id="MobiDB-lite"/>
    </source>
</evidence>
<dbReference type="EMBL" id="JARKIK010000345">
    <property type="protein sequence ID" value="KAK8720540.1"/>
    <property type="molecule type" value="Genomic_DNA"/>
</dbReference>
<gene>
    <name evidence="4" type="ORF">OTU49_013259</name>
</gene>
<keyword evidence="5" id="KW-1185">Reference proteome</keyword>
<comment type="caution">
    <text evidence="4">The sequence shown here is derived from an EMBL/GenBank/DDBJ whole genome shotgun (WGS) entry which is preliminary data.</text>
</comment>
<keyword evidence="2" id="KW-1133">Transmembrane helix</keyword>
<keyword evidence="2" id="KW-0472">Membrane</keyword>
<dbReference type="InterPro" id="IPR029071">
    <property type="entry name" value="Ubiquitin-like_domsf"/>
</dbReference>
<dbReference type="PANTHER" id="PTHR13248:SF4">
    <property type="entry name" value="ELONGIN B"/>
    <property type="match status" value="1"/>
</dbReference>
<feature type="non-terminal residue" evidence="4">
    <location>
        <position position="1"/>
    </location>
</feature>
<dbReference type="AlphaFoldDB" id="A0AAW0VUD2"/>
<dbReference type="SUPFAM" id="SSF54236">
    <property type="entry name" value="Ubiquitin-like"/>
    <property type="match status" value="1"/>
</dbReference>
<dbReference type="InterPro" id="IPR000626">
    <property type="entry name" value="Ubiquitin-like_dom"/>
</dbReference>